<dbReference type="OrthoDB" id="9763796at2"/>
<dbReference type="KEGG" id="clap:NCTC11466_03261"/>
<feature type="transmembrane region" description="Helical" evidence="9">
    <location>
        <begin position="173"/>
        <end position="191"/>
    </location>
</feature>
<dbReference type="AlphaFoldDB" id="A0A447V564"/>
<feature type="transmembrane region" description="Helical" evidence="9">
    <location>
        <begin position="419"/>
        <end position="438"/>
    </location>
</feature>
<comment type="caution">
    <text evidence="9">Lacks conserved residue(s) required for the propagation of feature annotation.</text>
</comment>
<evidence type="ECO:0000256" key="5">
    <source>
        <dbReference type="ARBA" id="ARBA00022958"/>
    </source>
</evidence>
<evidence type="ECO:0000256" key="4">
    <source>
        <dbReference type="ARBA" id="ARBA00022692"/>
    </source>
</evidence>
<dbReference type="Proteomes" id="UP000274122">
    <property type="component" value="Chromosome"/>
</dbReference>
<evidence type="ECO:0000256" key="1">
    <source>
        <dbReference type="ARBA" id="ARBA00022448"/>
    </source>
</evidence>
<evidence type="ECO:0000256" key="3">
    <source>
        <dbReference type="ARBA" id="ARBA00022538"/>
    </source>
</evidence>
<feature type="transmembrane region" description="Helical" evidence="9">
    <location>
        <begin position="480"/>
        <end position="505"/>
    </location>
</feature>
<comment type="function">
    <text evidence="9">Part of the high-affinity ATP-driven potassium transport (or Kdp) system, which catalyzes the hydrolysis of ATP coupled with the electrogenic transport of potassium into the cytoplasm. This subunit binds the extracellular potassium ions and delivers the ions to the membrane domain of KdpB through an intramembrane tunnel.</text>
</comment>
<keyword evidence="6 9" id="KW-1133">Transmembrane helix</keyword>
<evidence type="ECO:0000313" key="11">
    <source>
        <dbReference type="Proteomes" id="UP000274122"/>
    </source>
</evidence>
<keyword evidence="3 9" id="KW-0633">Potassium transport</keyword>
<dbReference type="GO" id="GO:0008556">
    <property type="term" value="F:P-type potassium transmembrane transporter activity"/>
    <property type="evidence" value="ECO:0007669"/>
    <property type="project" value="InterPro"/>
</dbReference>
<proteinExistence type="inferred from homology"/>
<dbReference type="GO" id="GO:0030955">
    <property type="term" value="F:potassium ion binding"/>
    <property type="evidence" value="ECO:0007669"/>
    <property type="project" value="UniProtKB-UniRule"/>
</dbReference>
<dbReference type="GO" id="GO:0005886">
    <property type="term" value="C:plasma membrane"/>
    <property type="evidence" value="ECO:0007669"/>
    <property type="project" value="UniProtKB-SubCell"/>
</dbReference>
<evidence type="ECO:0000256" key="9">
    <source>
        <dbReference type="HAMAP-Rule" id="MF_00275"/>
    </source>
</evidence>
<reference evidence="10 11" key="1">
    <citation type="submission" date="2018-12" db="EMBL/GenBank/DDBJ databases">
        <authorList>
            <consortium name="Pathogen Informatics"/>
        </authorList>
    </citation>
    <scope>NUCLEOTIDE SEQUENCE [LARGE SCALE GENOMIC DNA]</scope>
    <source>
        <strain evidence="10 11">NCTC11466</strain>
    </source>
</reference>
<feature type="transmembrane region" description="Helical" evidence="9">
    <location>
        <begin position="131"/>
        <end position="152"/>
    </location>
</feature>
<keyword evidence="2 9" id="KW-1003">Cell membrane</keyword>
<dbReference type="NCBIfam" id="TIGR00680">
    <property type="entry name" value="kdpA"/>
    <property type="match status" value="1"/>
</dbReference>
<dbReference type="PANTHER" id="PTHR30607">
    <property type="entry name" value="POTASSIUM-TRANSPORTING ATPASE A CHAIN"/>
    <property type="match status" value="1"/>
</dbReference>
<feature type="transmembrane region" description="Helical" evidence="9">
    <location>
        <begin position="249"/>
        <end position="270"/>
    </location>
</feature>
<feature type="transmembrane region" description="Helical" evidence="9">
    <location>
        <begin position="62"/>
        <end position="82"/>
    </location>
</feature>
<dbReference type="PIRSF" id="PIRSF001294">
    <property type="entry name" value="K_ATPaseA"/>
    <property type="match status" value="1"/>
</dbReference>
<gene>
    <name evidence="9" type="primary">kdpA</name>
    <name evidence="10" type="ORF">NCTC11466_03261</name>
</gene>
<evidence type="ECO:0000256" key="6">
    <source>
        <dbReference type="ARBA" id="ARBA00022989"/>
    </source>
</evidence>
<evidence type="ECO:0000256" key="7">
    <source>
        <dbReference type="ARBA" id="ARBA00023065"/>
    </source>
</evidence>
<protein>
    <recommendedName>
        <fullName evidence="9">Potassium-transporting ATPase potassium-binding subunit</fullName>
    </recommendedName>
    <alternativeName>
        <fullName evidence="9">ATP phosphohydrolase [potassium-transporting] A chain</fullName>
    </alternativeName>
    <alternativeName>
        <fullName evidence="9">Potassium-binding and translocating subunit A</fullName>
    </alternativeName>
    <alternativeName>
        <fullName evidence="9">Potassium-translocating ATPase A chain</fullName>
    </alternativeName>
</protein>
<dbReference type="Pfam" id="PF03814">
    <property type="entry name" value="KdpA"/>
    <property type="match status" value="1"/>
</dbReference>
<keyword evidence="5 9" id="KW-0630">Potassium</keyword>
<feature type="transmembrane region" description="Helical" evidence="9">
    <location>
        <begin position="379"/>
        <end position="398"/>
    </location>
</feature>
<accession>A0A447V564</accession>
<comment type="subunit">
    <text evidence="9">The system is composed of three essential subunits: KdpA, KdpB and KdpC.</text>
</comment>
<organism evidence="10 11">
    <name type="scientific">Cedecea lapagei</name>
    <dbReference type="NCBI Taxonomy" id="158823"/>
    <lineage>
        <taxon>Bacteria</taxon>
        <taxon>Pseudomonadati</taxon>
        <taxon>Pseudomonadota</taxon>
        <taxon>Gammaproteobacteria</taxon>
        <taxon>Enterobacterales</taxon>
        <taxon>Enterobacteriaceae</taxon>
        <taxon>Cedecea</taxon>
    </lineage>
</organism>
<keyword evidence="11" id="KW-1185">Reference proteome</keyword>
<sequence length="561" mass="59562">MAASGFLLIASFLLVLFALAKPLGALLARMVDGEPLPMVGRIEPLLWTLIGSKGEEMGWKRYLMAILAFNVFGLLVLIAMLMFQDSLPLNPQHLPGLSWHLALNTAVSFVSNTDWQSYGGETTLSYFSQMVGLTVQNFVSAATGIAVVFALIRGFSRHSASTLGNAWVDLTRVTLYILLPISLLMALFFISQGSLQNFAAYQPYTTIEGVQHLLPMGPVASQEAIKMLGTNGGGFFNANSSHPFENPTALTNFVQMLSIFLIPAALCFAFGEAVGDRRQGRALLWAMTIIFVICVVVVMWAELQGNPHFTQLGANSSINMEGKESRFGILNSSLFAVITTAASCGAVNAMHDSFTALGGMVPMWLMQIGEVVFGGVGAGLYGMLLFVLLAVFIAGLMIGRTPEYLGKKIDVPEMKMTSLAILITPALVLLGAALALMTEAGRSGIANPGIHGFSEVLYAVSSAANNNGSAFAGLSTNTPFWNVLLAVCMWFGRFGVIIPVMAIAGSLAAKKSQAVSIGTLPTHGPLFIGLLIGTVVLVGALTFIPALALGPVAEHLSLVNF</sequence>
<dbReference type="PANTHER" id="PTHR30607:SF2">
    <property type="entry name" value="POTASSIUM-TRANSPORTING ATPASE POTASSIUM-BINDING SUBUNIT"/>
    <property type="match status" value="1"/>
</dbReference>
<evidence type="ECO:0000256" key="2">
    <source>
        <dbReference type="ARBA" id="ARBA00022475"/>
    </source>
</evidence>
<comment type="subcellular location">
    <subcellularLocation>
        <location evidence="9">Cell membrane</location>
        <topology evidence="9">Multi-pass membrane protein</topology>
    </subcellularLocation>
</comment>
<dbReference type="InterPro" id="IPR004623">
    <property type="entry name" value="KdpA"/>
</dbReference>
<keyword evidence="1 9" id="KW-0813">Transport</keyword>
<evidence type="ECO:0000313" key="10">
    <source>
        <dbReference type="EMBL" id="VEB99589.1"/>
    </source>
</evidence>
<feature type="transmembrane region" description="Helical" evidence="9">
    <location>
        <begin position="526"/>
        <end position="548"/>
    </location>
</feature>
<comment type="similarity">
    <text evidence="9">Belongs to the KdpA family.</text>
</comment>
<keyword evidence="7 9" id="KW-0406">Ion transport</keyword>
<name>A0A447V564_9ENTR</name>
<evidence type="ECO:0000256" key="8">
    <source>
        <dbReference type="ARBA" id="ARBA00023136"/>
    </source>
</evidence>
<keyword evidence="8 9" id="KW-0472">Membrane</keyword>
<dbReference type="HAMAP" id="MF_00275">
    <property type="entry name" value="KdpA"/>
    <property type="match status" value="1"/>
</dbReference>
<keyword evidence="4 9" id="KW-0812">Transmembrane</keyword>
<dbReference type="EMBL" id="LR134201">
    <property type="protein sequence ID" value="VEB99589.1"/>
    <property type="molecule type" value="Genomic_DNA"/>
</dbReference>
<feature type="transmembrane region" description="Helical" evidence="9">
    <location>
        <begin position="282"/>
        <end position="301"/>
    </location>
</feature>
<dbReference type="RefSeq" id="WP_126357140.1">
    <property type="nucleotide sequence ID" value="NZ_LR134201.1"/>
</dbReference>